<keyword evidence="18" id="KW-1185">Reference proteome</keyword>
<dbReference type="InterPro" id="IPR057670">
    <property type="entry name" value="SH3_retrovirus"/>
</dbReference>
<keyword evidence="12" id="KW-0233">DNA recombination</keyword>
<dbReference type="GO" id="GO:0006310">
    <property type="term" value="P:DNA recombination"/>
    <property type="evidence" value="ECO:0007669"/>
    <property type="project" value="UniProtKB-KW"/>
</dbReference>
<evidence type="ECO:0000259" key="16">
    <source>
        <dbReference type="PROSITE" id="PS50994"/>
    </source>
</evidence>
<dbReference type="GO" id="GO:0003887">
    <property type="term" value="F:DNA-directed DNA polymerase activity"/>
    <property type="evidence" value="ECO:0007669"/>
    <property type="project" value="UniProtKB-KW"/>
</dbReference>
<evidence type="ECO:0000256" key="2">
    <source>
        <dbReference type="ARBA" id="ARBA00022695"/>
    </source>
</evidence>
<evidence type="ECO:0000256" key="9">
    <source>
        <dbReference type="ARBA" id="ARBA00022908"/>
    </source>
</evidence>
<dbReference type="PANTHER" id="PTHR42648:SF11">
    <property type="entry name" value="TRANSPOSON TY4-P GAG-POL POLYPROTEIN"/>
    <property type="match status" value="1"/>
</dbReference>
<evidence type="ECO:0000256" key="11">
    <source>
        <dbReference type="ARBA" id="ARBA00022932"/>
    </source>
</evidence>
<dbReference type="PROSITE" id="PS50994">
    <property type="entry name" value="INTEGRASE"/>
    <property type="match status" value="1"/>
</dbReference>
<feature type="compositionally biased region" description="Basic and acidic residues" evidence="15">
    <location>
        <begin position="312"/>
        <end position="325"/>
    </location>
</feature>
<dbReference type="GO" id="GO:0016787">
    <property type="term" value="F:hydrolase activity"/>
    <property type="evidence" value="ECO:0007669"/>
    <property type="project" value="UniProtKB-KW"/>
</dbReference>
<keyword evidence="9" id="KW-0229">DNA integration</keyword>
<dbReference type="GO" id="GO:0003964">
    <property type="term" value="F:RNA-directed DNA polymerase activity"/>
    <property type="evidence" value="ECO:0007669"/>
    <property type="project" value="UniProtKB-KW"/>
</dbReference>
<dbReference type="InterPro" id="IPR012337">
    <property type="entry name" value="RNaseH-like_sf"/>
</dbReference>
<comment type="catalytic activity">
    <reaction evidence="13">
        <text>DNA(n) + a 2'-deoxyribonucleoside 5'-triphosphate = DNA(n+1) + diphosphate</text>
        <dbReference type="Rhea" id="RHEA:22508"/>
        <dbReference type="Rhea" id="RHEA-COMP:17339"/>
        <dbReference type="Rhea" id="RHEA-COMP:17340"/>
        <dbReference type="ChEBI" id="CHEBI:33019"/>
        <dbReference type="ChEBI" id="CHEBI:61560"/>
        <dbReference type="ChEBI" id="CHEBI:173112"/>
        <dbReference type="EC" id="2.7.7.49"/>
    </reaction>
</comment>
<dbReference type="OrthoDB" id="7691805at2759"/>
<protein>
    <recommendedName>
        <fullName evidence="16">Integrase catalytic domain-containing protein</fullName>
    </recommendedName>
</protein>
<evidence type="ECO:0000256" key="13">
    <source>
        <dbReference type="ARBA" id="ARBA00048173"/>
    </source>
</evidence>
<reference evidence="17 18" key="1">
    <citation type="submission" date="2018-02" db="EMBL/GenBank/DDBJ databases">
        <title>Genome sequence of the basidiomycete white-rot fungus Phlebia centrifuga.</title>
        <authorList>
            <person name="Granchi Z."/>
            <person name="Peng M."/>
            <person name="de Vries R.P."/>
            <person name="Hilden K."/>
            <person name="Makela M.R."/>
            <person name="Grigoriev I."/>
            <person name="Riley R."/>
        </authorList>
    </citation>
    <scope>NUCLEOTIDE SEQUENCE [LARGE SCALE GENOMIC DNA]</scope>
    <source>
        <strain evidence="17 18">FBCC195</strain>
    </source>
</reference>
<evidence type="ECO:0000256" key="3">
    <source>
        <dbReference type="ARBA" id="ARBA00022722"/>
    </source>
</evidence>
<gene>
    <name evidence="17" type="ORF">PHLCEN_2v3241</name>
</gene>
<dbReference type="GO" id="GO:0005634">
    <property type="term" value="C:nucleus"/>
    <property type="evidence" value="ECO:0007669"/>
    <property type="project" value="UniProtKB-ARBA"/>
</dbReference>
<evidence type="ECO:0000256" key="1">
    <source>
        <dbReference type="ARBA" id="ARBA00022578"/>
    </source>
</evidence>
<keyword evidence="1" id="KW-0815">Transposition</keyword>
<comment type="catalytic activity">
    <reaction evidence="14">
        <text>DNA(n) + a 2'-deoxyribonucleoside 5'-triphosphate = DNA(n+1) + diphosphate</text>
        <dbReference type="Rhea" id="RHEA:22508"/>
        <dbReference type="Rhea" id="RHEA-COMP:17339"/>
        <dbReference type="Rhea" id="RHEA-COMP:17340"/>
        <dbReference type="ChEBI" id="CHEBI:33019"/>
        <dbReference type="ChEBI" id="CHEBI:61560"/>
        <dbReference type="ChEBI" id="CHEBI:173112"/>
        <dbReference type="EC" id="2.7.7.7"/>
    </reaction>
</comment>
<dbReference type="GO" id="GO:0032196">
    <property type="term" value="P:transposition"/>
    <property type="evidence" value="ECO:0007669"/>
    <property type="project" value="UniProtKB-KW"/>
</dbReference>
<keyword evidence="11" id="KW-0239">DNA-directed DNA polymerase</keyword>
<dbReference type="GO" id="GO:0003723">
    <property type="term" value="F:RNA binding"/>
    <property type="evidence" value="ECO:0007669"/>
    <property type="project" value="UniProtKB-KW"/>
</dbReference>
<keyword evidence="3" id="KW-0540">Nuclease</keyword>
<dbReference type="GO" id="GO:0046872">
    <property type="term" value="F:metal ion binding"/>
    <property type="evidence" value="ECO:0007669"/>
    <property type="project" value="UniProtKB-KW"/>
</dbReference>
<evidence type="ECO:0000256" key="15">
    <source>
        <dbReference type="SAM" id="MobiDB-lite"/>
    </source>
</evidence>
<name>A0A2R6QXJ6_9APHY</name>
<keyword evidence="11" id="KW-0808">Transferase</keyword>
<keyword evidence="4" id="KW-0479">Metal-binding</keyword>
<dbReference type="InterPro" id="IPR036397">
    <property type="entry name" value="RNaseH_sf"/>
</dbReference>
<dbReference type="InterPro" id="IPR039537">
    <property type="entry name" value="Retrotran_Ty1/copia-like"/>
</dbReference>
<keyword evidence="8" id="KW-0694">RNA-binding</keyword>
<keyword evidence="2" id="KW-0548">Nucleotidyltransferase</keyword>
<evidence type="ECO:0000313" key="17">
    <source>
        <dbReference type="EMBL" id="PSS17117.1"/>
    </source>
</evidence>
<dbReference type="Gene3D" id="3.30.420.10">
    <property type="entry name" value="Ribonuclease H-like superfamily/Ribonuclease H"/>
    <property type="match status" value="1"/>
</dbReference>
<organism evidence="17 18">
    <name type="scientific">Hermanssonia centrifuga</name>
    <dbReference type="NCBI Taxonomy" id="98765"/>
    <lineage>
        <taxon>Eukaryota</taxon>
        <taxon>Fungi</taxon>
        <taxon>Dikarya</taxon>
        <taxon>Basidiomycota</taxon>
        <taxon>Agaricomycotina</taxon>
        <taxon>Agaricomycetes</taxon>
        <taxon>Polyporales</taxon>
        <taxon>Meruliaceae</taxon>
        <taxon>Hermanssonia</taxon>
    </lineage>
</organism>
<evidence type="ECO:0000256" key="14">
    <source>
        <dbReference type="ARBA" id="ARBA00049244"/>
    </source>
</evidence>
<evidence type="ECO:0000256" key="6">
    <source>
        <dbReference type="ARBA" id="ARBA00022801"/>
    </source>
</evidence>
<evidence type="ECO:0000256" key="7">
    <source>
        <dbReference type="ARBA" id="ARBA00022842"/>
    </source>
</evidence>
<sequence>MEVASGHTKDRLPCTPCLEGKLARKAIPKASNVENPRILYCVYSDLCGPFQTQTRSGYRYFITFINGKSHYLAVYLLKTKDEALSHTKAFVSQAEVETGEKMNFLRSDGGGEYESREFQAYLHQKGIHHEKTNAYTPQENGVAERMNRTIVEMARTMLKDSAMPNSYWGDGVLYATHIINRIPTRVLPDGVTPHKAYTGSKPSVAHLRVFSCKAHVYIPDEKCNKLDAKSLECTHLGYAENRKAYQLVHRPSGKIIESRGVVFHEGSAPSRVLITDDSTSEGVSNSEESDTDSLSGDSDAPDNPPAATARSRTSDRDQDRDHQQEDGSASPVPKRTPGASARPDLQPEIQEQANAPVADTIDAAQTPA</sequence>
<proteinExistence type="predicted"/>
<feature type="compositionally biased region" description="Polar residues" evidence="15">
    <location>
        <begin position="276"/>
        <end position="296"/>
    </location>
</feature>
<evidence type="ECO:0000256" key="12">
    <source>
        <dbReference type="ARBA" id="ARBA00023172"/>
    </source>
</evidence>
<comment type="caution">
    <text evidence="17">The sequence shown here is derived from an EMBL/GenBank/DDBJ whole genome shotgun (WGS) entry which is preliminary data.</text>
</comment>
<dbReference type="InterPro" id="IPR001584">
    <property type="entry name" value="Integrase_cat-core"/>
</dbReference>
<dbReference type="PANTHER" id="PTHR42648">
    <property type="entry name" value="TRANSPOSASE, PUTATIVE-RELATED"/>
    <property type="match status" value="1"/>
</dbReference>
<feature type="domain" description="Integrase catalytic" evidence="16">
    <location>
        <begin position="32"/>
        <end position="201"/>
    </location>
</feature>
<feature type="region of interest" description="Disordered" evidence="15">
    <location>
        <begin position="272"/>
        <end position="368"/>
    </location>
</feature>
<keyword evidence="6" id="KW-0378">Hydrolase</keyword>
<dbReference type="GO" id="GO:0015074">
    <property type="term" value="P:DNA integration"/>
    <property type="evidence" value="ECO:0007669"/>
    <property type="project" value="UniProtKB-KW"/>
</dbReference>
<keyword evidence="10" id="KW-0695">RNA-directed DNA polymerase</keyword>
<keyword evidence="5" id="KW-0255">Endonuclease</keyword>
<dbReference type="AlphaFoldDB" id="A0A2R6QXJ6"/>
<dbReference type="Proteomes" id="UP000186601">
    <property type="component" value="Unassembled WGS sequence"/>
</dbReference>
<dbReference type="STRING" id="98765.A0A2R6QXJ6"/>
<dbReference type="Pfam" id="PF25597">
    <property type="entry name" value="SH3_retrovirus"/>
    <property type="match status" value="1"/>
</dbReference>
<evidence type="ECO:0000256" key="5">
    <source>
        <dbReference type="ARBA" id="ARBA00022759"/>
    </source>
</evidence>
<dbReference type="GO" id="GO:0004519">
    <property type="term" value="F:endonuclease activity"/>
    <property type="evidence" value="ECO:0007669"/>
    <property type="project" value="UniProtKB-KW"/>
</dbReference>
<dbReference type="EMBL" id="MLYV02000299">
    <property type="protein sequence ID" value="PSS17117.1"/>
    <property type="molecule type" value="Genomic_DNA"/>
</dbReference>
<keyword evidence="7" id="KW-0460">Magnesium</keyword>
<accession>A0A2R6QXJ6</accession>
<evidence type="ECO:0000256" key="4">
    <source>
        <dbReference type="ARBA" id="ARBA00022723"/>
    </source>
</evidence>
<evidence type="ECO:0000313" key="18">
    <source>
        <dbReference type="Proteomes" id="UP000186601"/>
    </source>
</evidence>
<evidence type="ECO:0000256" key="8">
    <source>
        <dbReference type="ARBA" id="ARBA00022884"/>
    </source>
</evidence>
<dbReference type="SUPFAM" id="SSF53098">
    <property type="entry name" value="Ribonuclease H-like"/>
    <property type="match status" value="1"/>
</dbReference>
<evidence type="ECO:0000256" key="10">
    <source>
        <dbReference type="ARBA" id="ARBA00022918"/>
    </source>
</evidence>